<dbReference type="EMBL" id="VWSH01000004">
    <property type="protein sequence ID" value="KAA5532503.1"/>
    <property type="molecule type" value="Genomic_DNA"/>
</dbReference>
<evidence type="ECO:0000256" key="1">
    <source>
        <dbReference type="SAM" id="SignalP"/>
    </source>
</evidence>
<organism evidence="2 3">
    <name type="scientific">Taibaiella lutea</name>
    <dbReference type="NCBI Taxonomy" id="2608001"/>
    <lineage>
        <taxon>Bacteria</taxon>
        <taxon>Pseudomonadati</taxon>
        <taxon>Bacteroidota</taxon>
        <taxon>Chitinophagia</taxon>
        <taxon>Chitinophagales</taxon>
        <taxon>Chitinophagaceae</taxon>
        <taxon>Taibaiella</taxon>
    </lineage>
</organism>
<dbReference type="Proteomes" id="UP000323632">
    <property type="component" value="Unassembled WGS sequence"/>
</dbReference>
<dbReference type="AlphaFoldDB" id="A0A5M6CBX8"/>
<gene>
    <name evidence="2" type="ORF">F0919_17110</name>
</gene>
<comment type="caution">
    <text evidence="2">The sequence shown here is derived from an EMBL/GenBank/DDBJ whole genome shotgun (WGS) entry which is preliminary data.</text>
</comment>
<feature type="signal peptide" evidence="1">
    <location>
        <begin position="1"/>
        <end position="20"/>
    </location>
</feature>
<proteinExistence type="predicted"/>
<reference evidence="2 3" key="1">
    <citation type="submission" date="2019-09" db="EMBL/GenBank/DDBJ databases">
        <title>Genome sequence and assembly of Taibaiella sp.</title>
        <authorList>
            <person name="Chhetri G."/>
        </authorList>
    </citation>
    <scope>NUCLEOTIDE SEQUENCE [LARGE SCALE GENOMIC DNA]</scope>
    <source>
        <strain evidence="2 3">KVB11</strain>
    </source>
</reference>
<accession>A0A5M6CBX8</accession>
<keyword evidence="3" id="KW-1185">Reference proteome</keyword>
<sequence>MKKLLILSAIVLTGAVVANAQQPGVLDTSKTATIGVNVSDVKTIEILSGDHATFTLATADDYNNAATATGIVPDVETQIKVVSRGGYKVKAALQGNLTTTATGAGRKNIPGTALGIKVNGTPAASSGETAATPNNSFRTFADGGSELTELVASPAATGGTRGTTFNVAYLLSSFTDVVNLAVGSFTNTMVYTIEAN</sequence>
<evidence type="ECO:0000313" key="2">
    <source>
        <dbReference type="EMBL" id="KAA5532503.1"/>
    </source>
</evidence>
<evidence type="ECO:0000313" key="3">
    <source>
        <dbReference type="Proteomes" id="UP000323632"/>
    </source>
</evidence>
<evidence type="ECO:0008006" key="4">
    <source>
        <dbReference type="Google" id="ProtNLM"/>
    </source>
</evidence>
<name>A0A5M6CBX8_9BACT</name>
<dbReference type="RefSeq" id="WP_150034006.1">
    <property type="nucleotide sequence ID" value="NZ_VWSH01000004.1"/>
</dbReference>
<feature type="chain" id="PRO_5024416035" description="DUF4402 domain-containing protein" evidence="1">
    <location>
        <begin position="21"/>
        <end position="196"/>
    </location>
</feature>
<protein>
    <recommendedName>
        <fullName evidence="4">DUF4402 domain-containing protein</fullName>
    </recommendedName>
</protein>
<keyword evidence="1" id="KW-0732">Signal</keyword>